<dbReference type="OrthoDB" id="430354at2759"/>
<protein>
    <submittedName>
        <fullName evidence="1">Uncharacterized protein</fullName>
    </submittedName>
</protein>
<sequence>MYKYGYRNAPLAFAQLQYIQETFISKAIKDKFAVRYEICHVGELSTSTIEKLETLLNETKVRDLSGLIKDKLSVGSEWSKSFAEYFSQWNDLPFFRGFPCKPTCLATIQHSDHVIIVDDDICFFQNPFELLLTPEYNQFGNILFRDRLERNYKFVPFLLNQFIPEFVSKFLKSYVCVQYMCYYYYLRIHFFFFFF</sequence>
<proteinExistence type="predicted"/>
<evidence type="ECO:0000313" key="2">
    <source>
        <dbReference type="Proteomes" id="UP000023152"/>
    </source>
</evidence>
<keyword evidence="2" id="KW-1185">Reference proteome</keyword>
<dbReference type="Proteomes" id="UP000023152">
    <property type="component" value="Unassembled WGS sequence"/>
</dbReference>
<dbReference type="AlphaFoldDB" id="X6M9V3"/>
<comment type="caution">
    <text evidence="1">The sequence shown here is derived from an EMBL/GenBank/DDBJ whole genome shotgun (WGS) entry which is preliminary data.</text>
</comment>
<name>X6M9V3_RETFI</name>
<accession>X6M9V3</accession>
<evidence type="ECO:0000313" key="1">
    <source>
        <dbReference type="EMBL" id="ETO10788.1"/>
    </source>
</evidence>
<reference evidence="1 2" key="1">
    <citation type="journal article" date="2013" name="Curr. Biol.">
        <title>The Genome of the Foraminiferan Reticulomyxa filosa.</title>
        <authorList>
            <person name="Glockner G."/>
            <person name="Hulsmann N."/>
            <person name="Schleicher M."/>
            <person name="Noegel A.A."/>
            <person name="Eichinger L."/>
            <person name="Gallinger C."/>
            <person name="Pawlowski J."/>
            <person name="Sierra R."/>
            <person name="Euteneuer U."/>
            <person name="Pillet L."/>
            <person name="Moustafa A."/>
            <person name="Platzer M."/>
            <person name="Groth M."/>
            <person name="Szafranski K."/>
            <person name="Schliwa M."/>
        </authorList>
    </citation>
    <scope>NUCLEOTIDE SEQUENCE [LARGE SCALE GENOMIC DNA]</scope>
</reference>
<dbReference type="EMBL" id="ASPP01023130">
    <property type="protein sequence ID" value="ETO10788.1"/>
    <property type="molecule type" value="Genomic_DNA"/>
</dbReference>
<organism evidence="1 2">
    <name type="scientific">Reticulomyxa filosa</name>
    <dbReference type="NCBI Taxonomy" id="46433"/>
    <lineage>
        <taxon>Eukaryota</taxon>
        <taxon>Sar</taxon>
        <taxon>Rhizaria</taxon>
        <taxon>Retaria</taxon>
        <taxon>Foraminifera</taxon>
        <taxon>Monothalamids</taxon>
        <taxon>Reticulomyxidae</taxon>
        <taxon>Reticulomyxa</taxon>
    </lineage>
</organism>
<gene>
    <name evidence="1" type="ORF">RFI_26589</name>
</gene>